<dbReference type="Proteomes" id="UP000184501">
    <property type="component" value="Unassembled WGS sequence"/>
</dbReference>
<organism evidence="1 2">
    <name type="scientific">Streptoalloteichus hindustanus</name>
    <dbReference type="NCBI Taxonomy" id="2017"/>
    <lineage>
        <taxon>Bacteria</taxon>
        <taxon>Bacillati</taxon>
        <taxon>Actinomycetota</taxon>
        <taxon>Actinomycetes</taxon>
        <taxon>Pseudonocardiales</taxon>
        <taxon>Pseudonocardiaceae</taxon>
        <taxon>Streptoalloteichus</taxon>
    </lineage>
</organism>
<evidence type="ECO:0000313" key="1">
    <source>
        <dbReference type="EMBL" id="SHF84019.1"/>
    </source>
</evidence>
<protein>
    <submittedName>
        <fullName evidence="1">Uncharacterized protein</fullName>
    </submittedName>
</protein>
<accession>A0A1M5EXQ7</accession>
<keyword evidence="2" id="KW-1185">Reference proteome</keyword>
<evidence type="ECO:0000313" key="2">
    <source>
        <dbReference type="Proteomes" id="UP000184501"/>
    </source>
</evidence>
<sequence>MRNELLPVVPLLALLLTACDPGGLNTGVGEPSANPFGCTIRPNDPHLSTHAAQKGERRINAQVTIRCEHPATDVSVTSVLYRRDAGHWTEIDRGTGKAATLKAGNKLGANANAPCAPGTYETRGLAAATLPDGRHVKTEKELVSKQITNPCDKR</sequence>
<dbReference type="AlphaFoldDB" id="A0A1M5EXQ7"/>
<dbReference type="EMBL" id="FQVN01000005">
    <property type="protein sequence ID" value="SHF84019.1"/>
    <property type="molecule type" value="Genomic_DNA"/>
</dbReference>
<reference evidence="1 2" key="1">
    <citation type="submission" date="2016-11" db="EMBL/GenBank/DDBJ databases">
        <authorList>
            <person name="Jaros S."/>
            <person name="Januszkiewicz K."/>
            <person name="Wedrychowicz H."/>
        </authorList>
    </citation>
    <scope>NUCLEOTIDE SEQUENCE [LARGE SCALE GENOMIC DNA]</scope>
    <source>
        <strain evidence="1 2">DSM 44523</strain>
    </source>
</reference>
<proteinExistence type="predicted"/>
<name>A0A1M5EXQ7_STRHI</name>
<gene>
    <name evidence="1" type="ORF">SAMN05444320_105186</name>
</gene>
<dbReference type="RefSeq" id="WP_143174210.1">
    <property type="nucleotide sequence ID" value="NZ_FQVN01000005.1"/>
</dbReference>
<dbReference type="PROSITE" id="PS51257">
    <property type="entry name" value="PROKAR_LIPOPROTEIN"/>
    <property type="match status" value="1"/>
</dbReference>